<evidence type="ECO:0000313" key="2">
    <source>
        <dbReference type="Proteomes" id="UP001055153"/>
    </source>
</evidence>
<name>A0ABQ4SFC5_9HYPH</name>
<dbReference type="EMBL" id="BPQQ01000029">
    <property type="protein sequence ID" value="GJE00623.1"/>
    <property type="molecule type" value="Genomic_DNA"/>
</dbReference>
<dbReference type="Proteomes" id="UP001055153">
    <property type="component" value="Unassembled WGS sequence"/>
</dbReference>
<proteinExistence type="predicted"/>
<dbReference type="RefSeq" id="WP_238235508.1">
    <property type="nucleotide sequence ID" value="NZ_BPQQ01000029.1"/>
</dbReference>
<accession>A0ABQ4SFC5</accession>
<evidence type="ECO:0000313" key="1">
    <source>
        <dbReference type="EMBL" id="GJE00623.1"/>
    </source>
</evidence>
<reference evidence="1" key="2">
    <citation type="submission" date="2021-08" db="EMBL/GenBank/DDBJ databases">
        <authorList>
            <person name="Tani A."/>
            <person name="Ola A."/>
            <person name="Ogura Y."/>
            <person name="Katsura K."/>
            <person name="Hayashi T."/>
        </authorList>
    </citation>
    <scope>NUCLEOTIDE SEQUENCE</scope>
    <source>
        <strain evidence="1">DSM 17168</strain>
    </source>
</reference>
<protein>
    <submittedName>
        <fullName evidence="1">Uncharacterized protein</fullName>
    </submittedName>
</protein>
<reference evidence="1" key="1">
    <citation type="journal article" date="2021" name="Front. Microbiol.">
        <title>Comprehensive Comparative Genomics and Phenotyping of Methylobacterium Species.</title>
        <authorList>
            <person name="Alessa O."/>
            <person name="Ogura Y."/>
            <person name="Fujitani Y."/>
            <person name="Takami H."/>
            <person name="Hayashi T."/>
            <person name="Sahin N."/>
            <person name="Tani A."/>
        </authorList>
    </citation>
    <scope>NUCLEOTIDE SEQUENCE</scope>
    <source>
        <strain evidence="1">DSM 17168</strain>
    </source>
</reference>
<comment type="caution">
    <text evidence="1">The sequence shown here is derived from an EMBL/GenBank/DDBJ whole genome shotgun (WGS) entry which is preliminary data.</text>
</comment>
<gene>
    <name evidence="1" type="ORF">GMJLKIPL_2546</name>
</gene>
<organism evidence="1 2">
    <name type="scientific">Methylobacterium isbiliense</name>
    <dbReference type="NCBI Taxonomy" id="315478"/>
    <lineage>
        <taxon>Bacteria</taxon>
        <taxon>Pseudomonadati</taxon>
        <taxon>Pseudomonadota</taxon>
        <taxon>Alphaproteobacteria</taxon>
        <taxon>Hyphomicrobiales</taxon>
        <taxon>Methylobacteriaceae</taxon>
        <taxon>Methylobacterium</taxon>
    </lineage>
</organism>
<sequence length="46" mass="4731">MPAIAPGLRVSVLGSCLIPSRVLDDAVAIDRVVQGARDLATILDDG</sequence>
<keyword evidence="2" id="KW-1185">Reference proteome</keyword>